<proteinExistence type="predicted"/>
<accession>G3PTD1</accession>
<sequence length="121" mass="13634">MYIFACCILLMDLASGLCHYCTVGLQTNFSIYTFQVDALTQSLRLQNEWDRCPRRSLQCLLSCLYDVVWRQQAVQDDSMEAAAAPPPLCGNPLSRVSCLFVALTSLCFVHMKSLTTFQPIL</sequence>
<feature type="signal peptide" evidence="1">
    <location>
        <begin position="1"/>
        <end position="16"/>
    </location>
</feature>
<reference evidence="2" key="2">
    <citation type="submission" date="2024-04" db="UniProtKB">
        <authorList>
            <consortium name="Ensembl"/>
        </authorList>
    </citation>
    <scope>IDENTIFICATION</scope>
</reference>
<dbReference type="InParanoid" id="G3PTD1"/>
<evidence type="ECO:0000256" key="1">
    <source>
        <dbReference type="SAM" id="SignalP"/>
    </source>
</evidence>
<evidence type="ECO:0008006" key="3">
    <source>
        <dbReference type="Google" id="ProtNLM"/>
    </source>
</evidence>
<dbReference type="AlphaFoldDB" id="G3PTD1"/>
<organism evidence="2">
    <name type="scientific">Gasterosteus aculeatus</name>
    <name type="common">Three-spined stickleback</name>
    <dbReference type="NCBI Taxonomy" id="69293"/>
    <lineage>
        <taxon>Eukaryota</taxon>
        <taxon>Metazoa</taxon>
        <taxon>Chordata</taxon>
        <taxon>Craniata</taxon>
        <taxon>Vertebrata</taxon>
        <taxon>Euteleostomi</taxon>
        <taxon>Actinopterygii</taxon>
        <taxon>Neopterygii</taxon>
        <taxon>Teleostei</taxon>
        <taxon>Neoteleostei</taxon>
        <taxon>Acanthomorphata</taxon>
        <taxon>Eupercaria</taxon>
        <taxon>Perciformes</taxon>
        <taxon>Cottioidei</taxon>
        <taxon>Gasterosteales</taxon>
        <taxon>Gasterosteidae</taxon>
        <taxon>Gasterosteus</taxon>
    </lineage>
</organism>
<protein>
    <recommendedName>
        <fullName evidence="3">Secreted protein</fullName>
    </recommendedName>
</protein>
<feature type="chain" id="PRO_5003449882" description="Secreted protein" evidence="1">
    <location>
        <begin position="17"/>
        <end position="121"/>
    </location>
</feature>
<keyword evidence="1" id="KW-0732">Signal</keyword>
<dbReference type="Bgee" id="ENSGACG00000015816">
    <property type="expression patterns" value="Expressed in intestinal epithelial cell and 12 other cell types or tissues"/>
</dbReference>
<dbReference type="Ensembl" id="ENSGACT00000020907.1">
    <property type="protein sequence ID" value="ENSGACP00000020867.1"/>
    <property type="gene ID" value="ENSGACG00000015816.1"/>
</dbReference>
<name>G3PTD1_GASAC</name>
<evidence type="ECO:0000313" key="2">
    <source>
        <dbReference type="Ensembl" id="ENSGACP00000020867.1"/>
    </source>
</evidence>
<reference evidence="2" key="1">
    <citation type="submission" date="2006-01" db="EMBL/GenBank/DDBJ databases">
        <authorList>
            <person name="Lindblad-Toh K."/>
            <person name="Mauceli E."/>
            <person name="Grabherr M."/>
            <person name="Chang J.L."/>
            <person name="Lander E.S."/>
        </authorList>
    </citation>
    <scope>NUCLEOTIDE SEQUENCE [LARGE SCALE GENOMIC DNA]</scope>
</reference>